<comment type="caution">
    <text evidence="2">The sequence shown here is derived from an EMBL/GenBank/DDBJ whole genome shotgun (WGS) entry which is preliminary data.</text>
</comment>
<protein>
    <submittedName>
        <fullName evidence="2">Uncharacterized protein</fullName>
    </submittedName>
</protein>
<name>A0ABD1MPS5_9FABA</name>
<dbReference type="Proteomes" id="UP001603857">
    <property type="component" value="Unassembled WGS sequence"/>
</dbReference>
<dbReference type="AlphaFoldDB" id="A0ABD1MPS5"/>
<feature type="compositionally biased region" description="Basic residues" evidence="1">
    <location>
        <begin position="36"/>
        <end position="49"/>
    </location>
</feature>
<sequence>MNMEVGMVNQGRKNDNMKIRRRETYPRNEEAEQQRNRKKKVKLKATRIL</sequence>
<dbReference type="EMBL" id="JBGMDY010000004">
    <property type="protein sequence ID" value="KAL2337794.1"/>
    <property type="molecule type" value="Genomic_DNA"/>
</dbReference>
<gene>
    <name evidence="2" type="ORF">Fmac_012240</name>
</gene>
<evidence type="ECO:0000313" key="2">
    <source>
        <dbReference type="EMBL" id="KAL2337794.1"/>
    </source>
</evidence>
<reference evidence="2 3" key="1">
    <citation type="submission" date="2024-08" db="EMBL/GenBank/DDBJ databases">
        <title>Insights into the chromosomal genome structure of Flemingia macrophylla.</title>
        <authorList>
            <person name="Ding Y."/>
            <person name="Zhao Y."/>
            <person name="Bi W."/>
            <person name="Wu M."/>
            <person name="Zhao G."/>
            <person name="Gong Y."/>
            <person name="Li W."/>
            <person name="Zhang P."/>
        </authorList>
    </citation>
    <scope>NUCLEOTIDE SEQUENCE [LARGE SCALE GENOMIC DNA]</scope>
    <source>
        <strain evidence="2">DYQJB</strain>
        <tissue evidence="2">Leaf</tissue>
    </source>
</reference>
<accession>A0ABD1MPS5</accession>
<evidence type="ECO:0000313" key="3">
    <source>
        <dbReference type="Proteomes" id="UP001603857"/>
    </source>
</evidence>
<feature type="compositionally biased region" description="Basic and acidic residues" evidence="1">
    <location>
        <begin position="12"/>
        <end position="35"/>
    </location>
</feature>
<organism evidence="2 3">
    <name type="scientific">Flemingia macrophylla</name>
    <dbReference type="NCBI Taxonomy" id="520843"/>
    <lineage>
        <taxon>Eukaryota</taxon>
        <taxon>Viridiplantae</taxon>
        <taxon>Streptophyta</taxon>
        <taxon>Embryophyta</taxon>
        <taxon>Tracheophyta</taxon>
        <taxon>Spermatophyta</taxon>
        <taxon>Magnoliopsida</taxon>
        <taxon>eudicotyledons</taxon>
        <taxon>Gunneridae</taxon>
        <taxon>Pentapetalae</taxon>
        <taxon>rosids</taxon>
        <taxon>fabids</taxon>
        <taxon>Fabales</taxon>
        <taxon>Fabaceae</taxon>
        <taxon>Papilionoideae</taxon>
        <taxon>50 kb inversion clade</taxon>
        <taxon>NPAAA clade</taxon>
        <taxon>indigoferoid/millettioid clade</taxon>
        <taxon>Phaseoleae</taxon>
        <taxon>Flemingia</taxon>
    </lineage>
</organism>
<keyword evidence="3" id="KW-1185">Reference proteome</keyword>
<evidence type="ECO:0000256" key="1">
    <source>
        <dbReference type="SAM" id="MobiDB-lite"/>
    </source>
</evidence>
<proteinExistence type="predicted"/>
<feature type="region of interest" description="Disordered" evidence="1">
    <location>
        <begin position="1"/>
        <end position="49"/>
    </location>
</feature>